<proteinExistence type="predicted"/>
<dbReference type="Proteomes" id="UP000051861">
    <property type="component" value="Unassembled WGS sequence"/>
</dbReference>
<comment type="caution">
    <text evidence="2">The sequence shown here is derived from an EMBL/GenBank/DDBJ whole genome shotgun (WGS) entry which is preliminary data.</text>
</comment>
<evidence type="ECO:0000313" key="2">
    <source>
        <dbReference type="EMBL" id="KPJ64037.1"/>
    </source>
</evidence>
<keyword evidence="1" id="KW-0812">Transmembrane</keyword>
<accession>A0A0S7XNI0</accession>
<gene>
    <name evidence="2" type="ORF">AMJ44_13565</name>
</gene>
<feature type="non-terminal residue" evidence="2">
    <location>
        <position position="1"/>
    </location>
</feature>
<dbReference type="EMBL" id="LIZX01000204">
    <property type="protein sequence ID" value="KPJ64037.1"/>
    <property type="molecule type" value="Genomic_DNA"/>
</dbReference>
<reference evidence="2 3" key="1">
    <citation type="journal article" date="2015" name="Microbiome">
        <title>Genomic resolution of linkages in carbon, nitrogen, and sulfur cycling among widespread estuary sediment bacteria.</title>
        <authorList>
            <person name="Baker B.J."/>
            <person name="Lazar C.S."/>
            <person name="Teske A.P."/>
            <person name="Dick G.J."/>
        </authorList>
    </citation>
    <scope>NUCLEOTIDE SEQUENCE [LARGE SCALE GENOMIC DNA]</scope>
    <source>
        <strain evidence="2">DG_54_3</strain>
    </source>
</reference>
<sequence>APLAERPRWLILAIILCVIAFLIKAVGAGSLYLWGTEIRGLDALFAILPIYQISTICFRGASLWKELKSIDQQGQPF</sequence>
<dbReference type="AlphaFoldDB" id="A0A0S7XNI0"/>
<feature type="transmembrane region" description="Helical" evidence="1">
    <location>
        <begin position="40"/>
        <end position="58"/>
    </location>
</feature>
<evidence type="ECO:0000313" key="3">
    <source>
        <dbReference type="Proteomes" id="UP000051861"/>
    </source>
</evidence>
<protein>
    <submittedName>
        <fullName evidence="2">Uncharacterized protein</fullName>
    </submittedName>
</protein>
<evidence type="ECO:0000256" key="1">
    <source>
        <dbReference type="SAM" id="Phobius"/>
    </source>
</evidence>
<name>A0A0S7XNI0_UNCSA</name>
<organism evidence="2 3">
    <name type="scientific">candidate division WOR-1 bacterium DG_54_3</name>
    <dbReference type="NCBI Taxonomy" id="1703775"/>
    <lineage>
        <taxon>Bacteria</taxon>
        <taxon>Bacillati</taxon>
        <taxon>Saganbacteria</taxon>
    </lineage>
</organism>
<feature type="transmembrane region" description="Helical" evidence="1">
    <location>
        <begin position="9"/>
        <end position="34"/>
    </location>
</feature>
<keyword evidence="1" id="KW-0472">Membrane</keyword>
<keyword evidence="1" id="KW-1133">Transmembrane helix</keyword>